<dbReference type="InterPro" id="IPR037923">
    <property type="entry name" value="HTH-like"/>
</dbReference>
<keyword evidence="2" id="KW-0238">DNA-binding</keyword>
<evidence type="ECO:0000313" key="6">
    <source>
        <dbReference type="Proteomes" id="UP000526125"/>
    </source>
</evidence>
<keyword evidence="6" id="KW-1185">Reference proteome</keyword>
<proteinExistence type="predicted"/>
<dbReference type="PANTHER" id="PTHR43280:SF2">
    <property type="entry name" value="HTH-TYPE TRANSCRIPTIONAL REGULATOR EXSA"/>
    <property type="match status" value="1"/>
</dbReference>
<dbReference type="AlphaFoldDB" id="A0A7Y6BYV6"/>
<keyword evidence="3" id="KW-0804">Transcription</keyword>
<dbReference type="PANTHER" id="PTHR43280">
    <property type="entry name" value="ARAC-FAMILY TRANSCRIPTIONAL REGULATOR"/>
    <property type="match status" value="1"/>
</dbReference>
<gene>
    <name evidence="5" type="ORF">HP552_19755</name>
</gene>
<evidence type="ECO:0000259" key="4">
    <source>
        <dbReference type="PROSITE" id="PS01124"/>
    </source>
</evidence>
<dbReference type="Gene3D" id="2.60.120.10">
    <property type="entry name" value="Jelly Rolls"/>
    <property type="match status" value="1"/>
</dbReference>
<comment type="caution">
    <text evidence="5">The sequence shown here is derived from an EMBL/GenBank/DDBJ whole genome shotgun (WGS) entry which is preliminary data.</text>
</comment>
<dbReference type="Pfam" id="PF12833">
    <property type="entry name" value="HTH_18"/>
    <property type="match status" value="1"/>
</dbReference>
<feature type="domain" description="HTH araC/xylS-type" evidence="4">
    <location>
        <begin position="211"/>
        <end position="309"/>
    </location>
</feature>
<dbReference type="SUPFAM" id="SSF51215">
    <property type="entry name" value="Regulatory protein AraC"/>
    <property type="match status" value="1"/>
</dbReference>
<dbReference type="Gene3D" id="1.10.10.60">
    <property type="entry name" value="Homeodomain-like"/>
    <property type="match status" value="2"/>
</dbReference>
<dbReference type="SMART" id="SM00342">
    <property type="entry name" value="HTH_ARAC"/>
    <property type="match status" value="1"/>
</dbReference>
<organism evidence="5 6">
    <name type="scientific">Paenibacillus xylanilyticus</name>
    <dbReference type="NCBI Taxonomy" id="248903"/>
    <lineage>
        <taxon>Bacteria</taxon>
        <taxon>Bacillati</taxon>
        <taxon>Bacillota</taxon>
        <taxon>Bacilli</taxon>
        <taxon>Bacillales</taxon>
        <taxon>Paenibacillaceae</taxon>
        <taxon>Paenibacillus</taxon>
    </lineage>
</organism>
<dbReference type="InterPro" id="IPR009057">
    <property type="entry name" value="Homeodomain-like_sf"/>
</dbReference>
<reference evidence="5 6" key="1">
    <citation type="submission" date="2020-05" db="EMBL/GenBank/DDBJ databases">
        <title>Genome Sequencing of Type Strains.</title>
        <authorList>
            <person name="Lemaire J.F."/>
            <person name="Inderbitzin P."/>
            <person name="Gregorio O.A."/>
            <person name="Collins S.B."/>
            <person name="Wespe N."/>
            <person name="Knight-Connoni V."/>
        </authorList>
    </citation>
    <scope>NUCLEOTIDE SEQUENCE [LARGE SCALE GENOMIC DNA]</scope>
    <source>
        <strain evidence="5 6">LMG 21957</strain>
    </source>
</reference>
<dbReference type="PRINTS" id="PR00032">
    <property type="entry name" value="HTHARAC"/>
</dbReference>
<dbReference type="Proteomes" id="UP000526125">
    <property type="component" value="Unassembled WGS sequence"/>
</dbReference>
<dbReference type="GO" id="GO:0043565">
    <property type="term" value="F:sequence-specific DNA binding"/>
    <property type="evidence" value="ECO:0007669"/>
    <property type="project" value="InterPro"/>
</dbReference>
<protein>
    <submittedName>
        <fullName evidence="5">Helix-turn-helix domain-containing protein</fullName>
    </submittedName>
</protein>
<evidence type="ECO:0000313" key="5">
    <source>
        <dbReference type="EMBL" id="NUU77457.1"/>
    </source>
</evidence>
<dbReference type="InterPro" id="IPR013096">
    <property type="entry name" value="Cupin_2"/>
</dbReference>
<dbReference type="InterPro" id="IPR020449">
    <property type="entry name" value="Tscrpt_reg_AraC-type_HTH"/>
</dbReference>
<dbReference type="SUPFAM" id="SSF46689">
    <property type="entry name" value="Homeodomain-like"/>
    <property type="match status" value="2"/>
</dbReference>
<dbReference type="InterPro" id="IPR018062">
    <property type="entry name" value="HTH_AraC-typ_CS"/>
</dbReference>
<dbReference type="InterPro" id="IPR018060">
    <property type="entry name" value="HTH_AraC"/>
</dbReference>
<accession>A0A7Y6BYV6</accession>
<keyword evidence="1" id="KW-0805">Transcription regulation</keyword>
<name>A0A7Y6BYV6_9BACL</name>
<dbReference type="PROSITE" id="PS00041">
    <property type="entry name" value="HTH_ARAC_FAMILY_1"/>
    <property type="match status" value="1"/>
</dbReference>
<dbReference type="GO" id="GO:0003700">
    <property type="term" value="F:DNA-binding transcription factor activity"/>
    <property type="evidence" value="ECO:0007669"/>
    <property type="project" value="InterPro"/>
</dbReference>
<dbReference type="PROSITE" id="PS01124">
    <property type="entry name" value="HTH_ARAC_FAMILY_2"/>
    <property type="match status" value="1"/>
</dbReference>
<dbReference type="CDD" id="cd02208">
    <property type="entry name" value="cupin_RmlC-like"/>
    <property type="match status" value="1"/>
</dbReference>
<evidence type="ECO:0000256" key="2">
    <source>
        <dbReference type="ARBA" id="ARBA00023125"/>
    </source>
</evidence>
<dbReference type="Pfam" id="PF07883">
    <property type="entry name" value="Cupin_2"/>
    <property type="match status" value="1"/>
</dbReference>
<sequence>MDTDVIFPNMTSTLQITGCHFGRKSPGWVYPKHHHHLYEVLYCQSGEGRMQIGTDEILLGSGDWLFIRAGARHQMENACACTNESTGEIEPMDHSCFSFFNIHFDIDDSGMRKTLSQREYRLIPHNQAASTELPAYVTRIELEMQHSLSSNSAVIQKDSAIRLTLTSVQKMALQAYILLIIQEIILLQSEEAEHIPDVIPEATMHKADTAHRIEEQLQTMISSEGSITQMAEKLNLSRSQCTKIFKEIYGISPRQYVTEKKLKHAKQLLVSTNKTIEDIADELGYHSVSHFSRQFRRGTGLSPNQFRPRPMT</sequence>
<dbReference type="RefSeq" id="WP_175397127.1">
    <property type="nucleotide sequence ID" value="NZ_JABMCB010000191.1"/>
</dbReference>
<evidence type="ECO:0000256" key="3">
    <source>
        <dbReference type="ARBA" id="ARBA00023163"/>
    </source>
</evidence>
<dbReference type="InterPro" id="IPR014710">
    <property type="entry name" value="RmlC-like_jellyroll"/>
</dbReference>
<evidence type="ECO:0000256" key="1">
    <source>
        <dbReference type="ARBA" id="ARBA00023015"/>
    </source>
</evidence>
<dbReference type="EMBL" id="JABMCB010000191">
    <property type="protein sequence ID" value="NUU77457.1"/>
    <property type="molecule type" value="Genomic_DNA"/>
</dbReference>